<dbReference type="EC" id="3.2.1.23" evidence="7"/>
<dbReference type="SMART" id="SM00776">
    <property type="entry name" value="NPCBM"/>
    <property type="match status" value="1"/>
</dbReference>
<dbReference type="SUPFAM" id="SSF49785">
    <property type="entry name" value="Galactose-binding domain-like"/>
    <property type="match status" value="3"/>
</dbReference>
<protein>
    <submittedName>
        <fullName evidence="7">Beta-galactosidase</fullName>
        <ecNumber evidence="7">3.2.1.23</ecNumber>
    </submittedName>
</protein>
<dbReference type="Pfam" id="PF08305">
    <property type="entry name" value="NPCBM"/>
    <property type="match status" value="1"/>
</dbReference>
<dbReference type="Pfam" id="PF13306">
    <property type="entry name" value="LRR_5"/>
    <property type="match status" value="1"/>
</dbReference>
<dbReference type="InterPro" id="IPR051913">
    <property type="entry name" value="GH2_Domain-Containing"/>
</dbReference>
<dbReference type="Proteomes" id="UP000306509">
    <property type="component" value="Unassembled WGS sequence"/>
</dbReference>
<dbReference type="SUPFAM" id="SSF49303">
    <property type="entry name" value="beta-Galactosidase/glucuronidase domain"/>
    <property type="match status" value="1"/>
</dbReference>
<dbReference type="PANTHER" id="PTHR42732:SF1">
    <property type="entry name" value="BETA-MANNOSIDASE"/>
    <property type="match status" value="1"/>
</dbReference>
<dbReference type="RefSeq" id="WP_138004167.1">
    <property type="nucleotide sequence ID" value="NZ_QGQD01000112.1"/>
</dbReference>
<feature type="signal peptide" evidence="5">
    <location>
        <begin position="1"/>
        <end position="28"/>
    </location>
</feature>
<dbReference type="Gene3D" id="2.60.120.1060">
    <property type="entry name" value="NPCBM/NEW2 domain"/>
    <property type="match status" value="1"/>
</dbReference>
<reference evidence="7 8" key="1">
    <citation type="journal article" date="2019" name="Anaerobe">
        <title>Detection of Robinsoniella peoriensis in multiple bone samples of a trauma patient.</title>
        <authorList>
            <person name="Schrottner P."/>
            <person name="Hartwich K."/>
            <person name="Bunk B."/>
            <person name="Schober I."/>
            <person name="Helbig S."/>
            <person name="Rudolph W.W."/>
            <person name="Gunzer F."/>
        </authorList>
    </citation>
    <scope>NUCLEOTIDE SEQUENCE [LARGE SCALE GENOMIC DNA]</scope>
    <source>
        <strain evidence="7 8">DSM 106044</strain>
    </source>
</reference>
<dbReference type="InterPro" id="IPR006102">
    <property type="entry name" value="Ig-like_GH2"/>
</dbReference>
<organism evidence="7 8">
    <name type="scientific">Robinsoniella peoriensis</name>
    <dbReference type="NCBI Taxonomy" id="180332"/>
    <lineage>
        <taxon>Bacteria</taxon>
        <taxon>Bacillati</taxon>
        <taxon>Bacillota</taxon>
        <taxon>Clostridia</taxon>
        <taxon>Lachnospirales</taxon>
        <taxon>Lachnospiraceae</taxon>
        <taxon>Robinsoniella</taxon>
    </lineage>
</organism>
<dbReference type="SUPFAM" id="SSF49373">
    <property type="entry name" value="Invasin/intimin cell-adhesion fragments"/>
    <property type="match status" value="1"/>
</dbReference>
<dbReference type="InterPro" id="IPR017853">
    <property type="entry name" value="GH"/>
</dbReference>
<name>A0A4U8PZG2_9FIRM</name>
<dbReference type="InterPro" id="IPR008964">
    <property type="entry name" value="Invasin/intimin_cell_adhesion"/>
</dbReference>
<dbReference type="SUPFAM" id="SSF52058">
    <property type="entry name" value="L domain-like"/>
    <property type="match status" value="1"/>
</dbReference>
<evidence type="ECO:0000259" key="6">
    <source>
        <dbReference type="PROSITE" id="PS50022"/>
    </source>
</evidence>
<evidence type="ECO:0000256" key="3">
    <source>
        <dbReference type="ARBA" id="ARBA00023295"/>
    </source>
</evidence>
<dbReference type="InterPro" id="IPR006101">
    <property type="entry name" value="Glyco_hydro_2"/>
</dbReference>
<evidence type="ECO:0000256" key="5">
    <source>
        <dbReference type="SAM" id="SignalP"/>
    </source>
</evidence>
<dbReference type="InterPro" id="IPR038637">
    <property type="entry name" value="NPCBM_sf"/>
</dbReference>
<keyword evidence="5" id="KW-0732">Signal</keyword>
<dbReference type="Pfam" id="PF02836">
    <property type="entry name" value="Glyco_hydro_2_C"/>
    <property type="match status" value="1"/>
</dbReference>
<sequence length="1816" mass="199661" precursor="true">MRKKERWKSIIAIVLCCSMILPSMAVSAAQVPETEMVTEALQSTPVENQEIETELLTESETYQVETQSQTETENPLDNRTSTIEKSEAPYKLAAEQVGKTYVREQTGREQVNFNREWKFIRNDIPGAESVDYDDSQWVDIGIPHNFSIPYEMQASFYVGYGWYRKEFEVSDNMIGKKIELEFEGVFQEAEIYVNGQPAGTHRGGYSGFVFDITDYLNPGTNLIAVRVNNIWQPDLAPRAGDHQFTGGIYRDVYLNITDEVHVTWYGTFVTTPDLSNPGFDPSAKNIPDNYASEEEILNNIEQKQSNVSVSTEIKNDSLSEALVKVKQEVVDKDGIVQAVFESAEQNISAGSAAEITAVSEKIKNIQLWDTENPYVYQLYTTVYRNGVPADTYESSFGFRWAQYKNDGFYLNGKKVELNGANVHQDHAGFADAVTNEGFMRDVSMIKECGMNFIRGSHYPHDPSFAKACDDQGIMFWSECNFWGMGGCAGKDEPAIGTSADWFKDAYPQNPADEAAFEQSCLDSLEAMIRVNRNHPSIINWSMGNEAFFTNGGMDNGNDASANGTAPKALALVDKMRNLSHQLDPTRKAGMGGAQRGGYADLAVCDIAGYNGDGGKFENTWMPNVVAEYGSKTADRPGEYRPFYDQIQGSDEYNYQLKPSSAGLVLWCGFHHGTIGGDGLAKMGIIDYYRLPLNSWYWYREQNMGIEPESSISGAASQIDITSSEETITNNGTKDTQLIVTLQDADGNWVNETKAVTLKVESGPGVFPGGKTYKFTPGKSMRDGKASIEFRSYYSGDSIISATAEGLGVSTITIHTDNMTETDDGSEPEDFYNADKWGSVTAKIEDPIIYGENNAASGRPLFPSSNDQDSALAADGNMATSWQADNTGSGEYFMVDLEFTLYLYNIGLGFNKSPYPYKVETAMDKNGPWTIAAEYTKDTITSRKAEESLDGPEARYVKITFTDVPENEKAFLTELNVYGNPSSITPQYTKYSAYLSDVVDYDKVSTGWGEKGKDKTCQGNQIKVGNKVYKKGIGLHADSTIIHNLDKKYSRFSGVAGIDNEVDGGNAIFRIYADNSLIYEKELSGGEADEFNLSVSGVSELKLMTDANGSESQDHTDWADAKLYGAIRDISKKSKSIRTAYVGITEGLQAGEDFTGILSLKNTSEDLQPLCASLSLYGPDGMLAGFTMTSDEFYPGAAKDLPLTLNMPSDIKGYEAILSVWDKNTLEIISNTIMIYPDPDKLESGSKTETAWTKVDGEDSLLEKTGDWQLWPSSDAYNGSETFLGDKGNPVKDGDYIALTFNGNYIKIGAKADGGQQGADVYIDGEPVGHINNNENVNVYKEVYASGYLEDGEHTVKLVPAGKFGLDYFEYGVETVSGGDNEPLTESPILLSLGGLMKQIEGDAMKNYTFTSRQSAADRIVESYGVYLNKEASKEEIQAASDALENVLRELILIGDTATLEDTVSTAQNLIQKGQGNYTNASWAQLLAAYEEAAAVLEKEDPSADEILAAAEQLNHAMASLIQKEDTFRLREAVNKAKTLFDKGQGSYTDTSWAVFKTAYDGAVKVLSSAEPSAKEIQAALDKLNSAMAGLQLKPDTSLSDARKALQAEITACSAIVKKGQKHYTLTSFRRLKDNLSEAEKILSDSRANLDKLKSAKNLLYAARLTLSVYKIPKKGASYTVGKLKYQILKSSAGNGTVCVKGVKNKKTSKLKLPNTVTISSYKFTVTEIKKKAFYKNTKLKSITISKNITKIGDAAFYGAKNLKTIKIESSKLKTVGKNALKKIHSKAVIQVPSKKLTYYKKLLKNKGLSSKAKIKK</sequence>
<dbReference type="Pfam" id="PF00703">
    <property type="entry name" value="Glyco_hydro_2"/>
    <property type="match status" value="1"/>
</dbReference>
<dbReference type="Gene3D" id="2.60.40.10">
    <property type="entry name" value="Immunoglobulins"/>
    <property type="match status" value="2"/>
</dbReference>
<dbReference type="PROSITE" id="PS50022">
    <property type="entry name" value="FA58C_3"/>
    <property type="match status" value="1"/>
</dbReference>
<dbReference type="EMBL" id="QGQD01000112">
    <property type="protein sequence ID" value="TLC97720.1"/>
    <property type="molecule type" value="Genomic_DNA"/>
</dbReference>
<dbReference type="SUPFAM" id="SSF51445">
    <property type="entry name" value="(Trans)glycosidases"/>
    <property type="match status" value="1"/>
</dbReference>
<dbReference type="GO" id="GO:0005975">
    <property type="term" value="P:carbohydrate metabolic process"/>
    <property type="evidence" value="ECO:0007669"/>
    <property type="project" value="InterPro"/>
</dbReference>
<gene>
    <name evidence="7" type="primary">lacZ_7</name>
    <name evidence="7" type="ORF">DSM106044_05518</name>
</gene>
<dbReference type="InterPro" id="IPR036156">
    <property type="entry name" value="Beta-gal/glucu_dom_sf"/>
</dbReference>
<accession>A0A4U8PZG2</accession>
<proteinExistence type="inferred from homology"/>
<evidence type="ECO:0000256" key="1">
    <source>
        <dbReference type="ARBA" id="ARBA00007401"/>
    </source>
</evidence>
<keyword evidence="4" id="KW-0175">Coiled coil</keyword>
<keyword evidence="2 7" id="KW-0378">Hydrolase</keyword>
<dbReference type="PRINTS" id="PR00132">
    <property type="entry name" value="GLHYDRLASE2"/>
</dbReference>
<evidence type="ECO:0000256" key="4">
    <source>
        <dbReference type="SAM" id="Coils"/>
    </source>
</evidence>
<dbReference type="InterPro" id="IPR026906">
    <property type="entry name" value="LRR_5"/>
</dbReference>
<dbReference type="InterPro" id="IPR013222">
    <property type="entry name" value="Glyco_hyd_98_carb-bd"/>
</dbReference>
<dbReference type="Pfam" id="PF02837">
    <property type="entry name" value="Glyco_hydro_2_N"/>
    <property type="match status" value="1"/>
</dbReference>
<feature type="coiled-coil region" evidence="4">
    <location>
        <begin position="1479"/>
        <end position="1523"/>
    </location>
</feature>
<dbReference type="STRING" id="180332.GCA_000797495_05395"/>
<keyword evidence="8" id="KW-1185">Reference proteome</keyword>
<comment type="caution">
    <text evidence="7">The sequence shown here is derived from an EMBL/GenBank/DDBJ whole genome shotgun (WGS) entry which is preliminary data.</text>
</comment>
<dbReference type="InterPro" id="IPR006103">
    <property type="entry name" value="Glyco_hydro_2_cat"/>
</dbReference>
<evidence type="ECO:0000313" key="8">
    <source>
        <dbReference type="Proteomes" id="UP000306509"/>
    </source>
</evidence>
<dbReference type="InterPro" id="IPR013783">
    <property type="entry name" value="Ig-like_fold"/>
</dbReference>
<keyword evidence="3 7" id="KW-0326">Glycosidase</keyword>
<dbReference type="PANTHER" id="PTHR42732">
    <property type="entry name" value="BETA-GALACTOSIDASE"/>
    <property type="match status" value="1"/>
</dbReference>
<dbReference type="Gene3D" id="3.80.10.10">
    <property type="entry name" value="Ribonuclease Inhibitor"/>
    <property type="match status" value="1"/>
</dbReference>
<feature type="domain" description="F5/8 type C" evidence="6">
    <location>
        <begin position="836"/>
        <end position="979"/>
    </location>
</feature>
<feature type="chain" id="PRO_5020906641" evidence="5">
    <location>
        <begin position="29"/>
        <end position="1816"/>
    </location>
</feature>
<dbReference type="InterPro" id="IPR000421">
    <property type="entry name" value="FA58C"/>
</dbReference>
<dbReference type="Gene3D" id="2.60.120.260">
    <property type="entry name" value="Galactose-binding domain-like"/>
    <property type="match status" value="3"/>
</dbReference>
<dbReference type="InterPro" id="IPR032675">
    <property type="entry name" value="LRR_dom_sf"/>
</dbReference>
<feature type="coiled-coil region" evidence="4">
    <location>
        <begin position="1628"/>
        <end position="1655"/>
    </location>
</feature>
<comment type="similarity">
    <text evidence="1">Belongs to the glycosyl hydrolase 2 family.</text>
</comment>
<dbReference type="Gene3D" id="1.20.1270.90">
    <property type="entry name" value="AF1782-like"/>
    <property type="match status" value="2"/>
</dbReference>
<dbReference type="Gene3D" id="3.20.20.80">
    <property type="entry name" value="Glycosidases"/>
    <property type="match status" value="1"/>
</dbReference>
<dbReference type="InterPro" id="IPR008979">
    <property type="entry name" value="Galactose-bd-like_sf"/>
</dbReference>
<dbReference type="Pfam" id="PF07554">
    <property type="entry name" value="FIVAR"/>
    <property type="match status" value="2"/>
</dbReference>
<dbReference type="GO" id="GO:0004565">
    <property type="term" value="F:beta-galactosidase activity"/>
    <property type="evidence" value="ECO:0007669"/>
    <property type="project" value="UniProtKB-EC"/>
</dbReference>
<dbReference type="InterPro" id="IPR006104">
    <property type="entry name" value="Glyco_hydro_2_N"/>
</dbReference>
<evidence type="ECO:0000313" key="7">
    <source>
        <dbReference type="EMBL" id="TLC97720.1"/>
    </source>
</evidence>
<evidence type="ECO:0000256" key="2">
    <source>
        <dbReference type="ARBA" id="ARBA00022801"/>
    </source>
</evidence>